<dbReference type="PRINTS" id="PR00682">
    <property type="entry name" value="IPNSYNTHASE"/>
</dbReference>
<dbReference type="RefSeq" id="WP_007238089.1">
    <property type="nucleotide sequence ID" value="NZ_BAFB01000084.1"/>
</dbReference>
<evidence type="ECO:0000259" key="4">
    <source>
        <dbReference type="PROSITE" id="PS51471"/>
    </source>
</evidence>
<dbReference type="GO" id="GO:0016491">
    <property type="term" value="F:oxidoreductase activity"/>
    <property type="evidence" value="ECO:0007669"/>
    <property type="project" value="UniProtKB-KW"/>
</dbReference>
<keyword evidence="3" id="KW-0560">Oxidoreductase</keyword>
<dbReference type="PANTHER" id="PTHR47990">
    <property type="entry name" value="2-OXOGLUTARATE (2OG) AND FE(II)-DEPENDENT OXYGENASE SUPERFAMILY PROTEIN-RELATED"/>
    <property type="match status" value="1"/>
</dbReference>
<protein>
    <recommendedName>
        <fullName evidence="4">Fe2OG dioxygenase domain-containing protein</fullName>
    </recommendedName>
</protein>
<dbReference type="Pfam" id="PF14226">
    <property type="entry name" value="DIOX_N"/>
    <property type="match status" value="1"/>
</dbReference>
<dbReference type="InterPro" id="IPR005123">
    <property type="entry name" value="Oxoglu/Fe-dep_dioxygenase_dom"/>
</dbReference>
<dbReference type="PROSITE" id="PS51471">
    <property type="entry name" value="FE2OG_OXY"/>
    <property type="match status" value="1"/>
</dbReference>
<evidence type="ECO:0000256" key="2">
    <source>
        <dbReference type="ARBA" id="ARBA00023194"/>
    </source>
</evidence>
<reference evidence="5" key="1">
    <citation type="submission" date="2012-02" db="EMBL/GenBank/DDBJ databases">
        <title>Whole genome shotgun sequence of Gordonia otitidis NBRC 100426.</title>
        <authorList>
            <person name="Yoshida I."/>
            <person name="Hosoyama A."/>
            <person name="Tsuchikane K."/>
            <person name="Katsumata H."/>
            <person name="Yamazaki S."/>
            <person name="Fujita N."/>
        </authorList>
    </citation>
    <scope>NUCLEOTIDE SEQUENCE [LARGE SCALE GENOMIC DNA]</scope>
    <source>
        <strain evidence="5">NBRC 100426</strain>
    </source>
</reference>
<dbReference type="STRING" id="1108044.GOOTI_084_00110"/>
<dbReference type="InterPro" id="IPR044861">
    <property type="entry name" value="IPNS-like_FE2OG_OXY"/>
</dbReference>
<keyword evidence="6" id="KW-1185">Reference proteome</keyword>
<dbReference type="AlphaFoldDB" id="H5TK37"/>
<evidence type="ECO:0000313" key="6">
    <source>
        <dbReference type="Proteomes" id="UP000005038"/>
    </source>
</evidence>
<name>H5TK37_GORO1</name>
<dbReference type="InterPro" id="IPR027443">
    <property type="entry name" value="IPNS-like_sf"/>
</dbReference>
<dbReference type="SUPFAM" id="SSF51197">
    <property type="entry name" value="Clavaminate synthase-like"/>
    <property type="match status" value="1"/>
</dbReference>
<dbReference type="EMBL" id="BAFB01000084">
    <property type="protein sequence ID" value="GAB33845.1"/>
    <property type="molecule type" value="Genomic_DNA"/>
</dbReference>
<dbReference type="Proteomes" id="UP000005038">
    <property type="component" value="Unassembled WGS sequence"/>
</dbReference>
<feature type="domain" description="Fe2OG dioxygenase" evidence="4">
    <location>
        <begin position="180"/>
        <end position="288"/>
    </location>
</feature>
<keyword evidence="3" id="KW-0479">Metal-binding</keyword>
<comment type="similarity">
    <text evidence="3">Belongs to the iron/ascorbate-dependent oxidoreductase family.</text>
</comment>
<dbReference type="GO" id="GO:0017000">
    <property type="term" value="P:antibiotic biosynthetic process"/>
    <property type="evidence" value="ECO:0007669"/>
    <property type="project" value="UniProtKB-KW"/>
</dbReference>
<dbReference type="Pfam" id="PF03171">
    <property type="entry name" value="2OG-FeII_Oxy"/>
    <property type="match status" value="1"/>
</dbReference>
<gene>
    <name evidence="5" type="ORF">GOOTI_084_00110</name>
</gene>
<comment type="pathway">
    <text evidence="1">Antibiotic biosynthesis.</text>
</comment>
<dbReference type="Gene3D" id="2.60.120.330">
    <property type="entry name" value="B-lactam Antibiotic, Isopenicillin N Synthase, Chain"/>
    <property type="match status" value="1"/>
</dbReference>
<keyword evidence="2" id="KW-0045">Antibiotic biosynthesis</keyword>
<proteinExistence type="inferred from homology"/>
<dbReference type="OrthoDB" id="21825at2"/>
<organism evidence="5 6">
    <name type="scientific">Gordonia otitidis (strain DSM 44809 / CCUG 52243 / JCM 12355 / NBRC 100426 / IFM 10032)</name>
    <dbReference type="NCBI Taxonomy" id="1108044"/>
    <lineage>
        <taxon>Bacteria</taxon>
        <taxon>Bacillati</taxon>
        <taxon>Actinomycetota</taxon>
        <taxon>Actinomycetes</taxon>
        <taxon>Mycobacteriales</taxon>
        <taxon>Gordoniaceae</taxon>
        <taxon>Gordonia</taxon>
    </lineage>
</organism>
<evidence type="ECO:0000313" key="5">
    <source>
        <dbReference type="EMBL" id="GAB33845.1"/>
    </source>
</evidence>
<dbReference type="InterPro" id="IPR026992">
    <property type="entry name" value="DIOX_N"/>
</dbReference>
<dbReference type="InterPro" id="IPR050231">
    <property type="entry name" value="Iron_ascorbate_oxido_reductase"/>
</dbReference>
<accession>H5TK37</accession>
<sequence>MFSVPIIDISAYVNPEGTSDERAEVARQLDEAATNVGFMQIVGHGIDQRVIDGLTGALDAFYELPLEVKKNYTRPGENRGYSPPKSESLSMSLGVAAANQMNDFYEAFTVGSERSWYAADGLPEPSYPDNTWPDDTVATFRPAVEEWFAAARGVSRVLLRAFAEGLGLAANYFDTMTDHSIDALKMNNYTLPEGEIELAGELTGMGPHTDFGIVTVLWADQVPGLQVLDHEGVWHDVQPADGALIVNLGDAMARWTNDRWRSTIHRVDPPVVDGRIIRRRSAAFFFDGNHDAVIETLPGCSRTDQPGYPPITIADNINAKLAGMKQGIAPKDAQREAQRLTSAHSGR</sequence>
<evidence type="ECO:0000256" key="3">
    <source>
        <dbReference type="RuleBase" id="RU003682"/>
    </source>
</evidence>
<evidence type="ECO:0000256" key="1">
    <source>
        <dbReference type="ARBA" id="ARBA00004792"/>
    </source>
</evidence>
<dbReference type="GO" id="GO:0046872">
    <property type="term" value="F:metal ion binding"/>
    <property type="evidence" value="ECO:0007669"/>
    <property type="project" value="UniProtKB-KW"/>
</dbReference>
<comment type="caution">
    <text evidence="5">The sequence shown here is derived from an EMBL/GenBank/DDBJ whole genome shotgun (WGS) entry which is preliminary data.</text>
</comment>
<keyword evidence="3" id="KW-0408">Iron</keyword>